<feature type="transmembrane region" description="Helical" evidence="1">
    <location>
        <begin position="63"/>
        <end position="82"/>
    </location>
</feature>
<organism evidence="2 3">
    <name type="scientific">Marinicauda pacifica</name>
    <dbReference type="NCBI Taxonomy" id="1133559"/>
    <lineage>
        <taxon>Bacteria</taxon>
        <taxon>Pseudomonadati</taxon>
        <taxon>Pseudomonadota</taxon>
        <taxon>Alphaproteobacteria</taxon>
        <taxon>Maricaulales</taxon>
        <taxon>Maricaulaceae</taxon>
        <taxon>Marinicauda</taxon>
    </lineage>
</organism>
<dbReference type="OrthoDB" id="9779233at2"/>
<evidence type="ECO:0000313" key="2">
    <source>
        <dbReference type="EMBL" id="TGY92957.1"/>
    </source>
</evidence>
<dbReference type="PROSITE" id="PS50244">
    <property type="entry name" value="S5A_REDUCTASE"/>
    <property type="match status" value="1"/>
</dbReference>
<dbReference type="RefSeq" id="WP_135944592.1">
    <property type="nucleotide sequence ID" value="NZ_BMEI01000002.1"/>
</dbReference>
<dbReference type="InterPro" id="IPR010721">
    <property type="entry name" value="UstE-like"/>
</dbReference>
<protein>
    <submittedName>
        <fullName evidence="2">DUF1295 domain-containing protein</fullName>
    </submittedName>
</protein>
<feature type="transmembrane region" description="Helical" evidence="1">
    <location>
        <begin position="6"/>
        <end position="25"/>
    </location>
</feature>
<feature type="transmembrane region" description="Helical" evidence="1">
    <location>
        <begin position="37"/>
        <end position="57"/>
    </location>
</feature>
<dbReference type="Proteomes" id="UP000305451">
    <property type="component" value="Unassembled WGS sequence"/>
</dbReference>
<feature type="transmembrane region" description="Helical" evidence="1">
    <location>
        <begin position="191"/>
        <end position="210"/>
    </location>
</feature>
<dbReference type="GO" id="GO:0016020">
    <property type="term" value="C:membrane"/>
    <property type="evidence" value="ECO:0007669"/>
    <property type="project" value="TreeGrafter"/>
</dbReference>
<dbReference type="Gene3D" id="1.20.120.1630">
    <property type="match status" value="1"/>
</dbReference>
<reference evidence="2 3" key="1">
    <citation type="journal article" date="2013" name="Int. J. Syst. Evol. Microbiol.">
        <title>Marinicauda pacifica gen. nov., sp. nov., a prosthecate alphaproteobacterium of the family Hyphomonadaceae isolated from deep seawater.</title>
        <authorList>
            <person name="Zhang X.Y."/>
            <person name="Li G.W."/>
            <person name="Wang C.S."/>
            <person name="Zhang Y.J."/>
            <person name="Xu X.W."/>
            <person name="Li H."/>
            <person name="Liu A."/>
            <person name="Liu C."/>
            <person name="Xie B.B."/>
            <person name="Qin Q.L."/>
            <person name="Xu Z."/>
            <person name="Chen X.L."/>
            <person name="Zhou B.C."/>
            <person name="Zhang Y.Z."/>
        </authorList>
    </citation>
    <scope>NUCLEOTIDE SEQUENCE [LARGE SCALE GENOMIC DNA]</scope>
    <source>
        <strain evidence="2 3">P-1 km-3</strain>
    </source>
</reference>
<keyword evidence="1" id="KW-1133">Transmembrane helix</keyword>
<feature type="transmembrane region" description="Helical" evidence="1">
    <location>
        <begin position="106"/>
        <end position="125"/>
    </location>
</feature>
<keyword evidence="1" id="KW-0472">Membrane</keyword>
<feature type="transmembrane region" description="Helical" evidence="1">
    <location>
        <begin position="137"/>
        <end position="156"/>
    </location>
</feature>
<name>A0A4S2HAK2_9PROT</name>
<keyword evidence="3" id="KW-1185">Reference proteome</keyword>
<comment type="caution">
    <text evidence="2">The sequence shown here is derived from an EMBL/GenBank/DDBJ whole genome shotgun (WGS) entry which is preliminary data.</text>
</comment>
<evidence type="ECO:0000256" key="1">
    <source>
        <dbReference type="SAM" id="Phobius"/>
    </source>
</evidence>
<accession>A0A4S2HAK2</accession>
<proteinExistence type="predicted"/>
<dbReference type="Pfam" id="PF06966">
    <property type="entry name" value="DUF1295"/>
    <property type="match status" value="1"/>
</dbReference>
<dbReference type="PANTHER" id="PTHR32251:SF17">
    <property type="entry name" value="STEROID 5-ALPHA REDUCTASE C-TERMINAL DOMAIN-CONTAINING PROTEIN"/>
    <property type="match status" value="1"/>
</dbReference>
<gene>
    <name evidence="2" type="ORF">E5162_07775</name>
</gene>
<dbReference type="EMBL" id="SRXV01000002">
    <property type="protein sequence ID" value="TGY92957.1"/>
    <property type="molecule type" value="Genomic_DNA"/>
</dbReference>
<dbReference type="PANTHER" id="PTHR32251">
    <property type="entry name" value="3-OXO-5-ALPHA-STEROID 4-DEHYDROGENASE"/>
    <property type="match status" value="1"/>
</dbReference>
<evidence type="ECO:0000313" key="3">
    <source>
        <dbReference type="Proteomes" id="UP000305451"/>
    </source>
</evidence>
<dbReference type="AlphaFoldDB" id="A0A4S2HAK2"/>
<sequence length="271" mass="29663">MADWIYVLATNFAVLIAAMVLLWLLSIALKDVSFIDSFWAFGFVLVALVTYAMTPAGDEGRKALLLALTAVWGLRLGGYLLWRWRKEGADKRYVALLDRAKGNKHLFALVNVFLLQGVLLWVVSLPVQLGQVPATPPALGILAVAGAVLAIVGIFFESVGDFQMARFKADPANAGKVMDKGLWRYTRHPNYFGDACVWWGLFLIAVETGIGLASVVGPLLLTFLLVKWSGAALLERRLKRSRPEYEAYIARTSGFIPMPPRKTAGAPGDPA</sequence>
<keyword evidence="1" id="KW-0812">Transmembrane</keyword>